<proteinExistence type="predicted"/>
<protein>
    <submittedName>
        <fullName evidence="2">Uncharacterized protein</fullName>
    </submittedName>
</protein>
<keyword evidence="3" id="KW-1185">Reference proteome</keyword>
<evidence type="ECO:0000313" key="2">
    <source>
        <dbReference type="EMBL" id="WPJ96750.1"/>
    </source>
</evidence>
<reference evidence="2 3" key="1">
    <citation type="submission" date="2023-11" db="EMBL/GenBank/DDBJ databases">
        <title>Coraliomargarita sp. nov., isolated from marine algae.</title>
        <authorList>
            <person name="Lee J.K."/>
            <person name="Baek J.H."/>
            <person name="Kim J.M."/>
            <person name="Choi D.G."/>
            <person name="Jeon C.O."/>
        </authorList>
    </citation>
    <scope>NUCLEOTIDE SEQUENCE [LARGE SCALE GENOMIC DNA]</scope>
    <source>
        <strain evidence="2 3">J2-16</strain>
    </source>
</reference>
<sequence>MMNRLLLQTAACITLFLFCGQLPAAESFEIKREGWSYSNSHLQWPSWSKPEELKAEGKLNQASGWAEYDIEIPEDAWYEMWFNGMPIEWPRNVIIDGETVLWHSVSTKADVVDKVIGFKEANFWLSAGRHTIRFHRVTWPGDLPDSWRIRKAEDATGTIRYLSGERISHAGEQVPFTFLGGSSVASHYQLQFRNRETGALFPAGELQFAAVAEPVEKQVELTMPPEGVYDLVGQANGIDLLPADLKAGTFVIVDPQGVDKPPAELTVSPVISIDCSAEYPAGQFWEKDGATRVVETDFGSYRESSGEGNDGDGYWGLDGFSYKFSLPEVQRLYRITVTYPDDDRRSMGFWVNDGSGKGNLALSVANTGGVETGDQYPLTMSMQTHQAFFYAKAKDEVVVAVLNLVPGMKAAAASIQIDLVESGLPAAPLGETRGRSLGFYFEENGRWLKFFGGLSGDIRQDLNAFNRWGEWNRHIGANLMFPTINVYQGNHYPSRILDGYFSRPDNEVRLGALVAEKFNEKFLPEFHITGQKWFEKHVIGIWEEESKENGKTVKEVKFRDDDVKDMIIRDRRGKYKHSWEPYVFNALHPKVQQLYIDILGELADTLGDVDSFTGISSRMMFTWQWQGWNALPNYNWGYDDWTISYFESDTGMQVPGDAEDPNRFAERYNFLMGAARERWVQWRCDKIYDYHQRILARIQQAKPDAKLYLNWFGLDSRHALSTDILQQMREVGMDWERYAKQSEIVIIPPSQGYGRRFSIPVSDASKADRLHDESLKEVGRMDGRAYALYSSYYEVNRNLDWSELGGEPYSAFDSCMPSGLNERGMYAQAMANSDVRFFVNGGSGWIFGTPSLLQPFMREFRSLPDVPFEPSELARDPVAIWTHRDEQGVLWFYLVNRLNVKVQTSLTVGDASIYSASSGDSVNVSAKSMDLELEPFMMYAFRSPDCEGLGALDIRLPEGYVEDLQPIIEFAKDLREDLISKLIAPELSQEDYLAMLACLDASISAFEKGEYWKARGLLEREVAVQVYYLSGRYPPGLWQRSENHGVPELTTDRPRLEEAVVTDTWRASSINDIAYDAEGRLWVSADQQVGEFVADDDFRLLSLYRPYSMYVGDLRKSTLKPSRKLGNVSNLVAAGEGEILLQEGLNRPLLVESSHGRLMPLANKEFNVPGGAMILCAYGTDQVLLKYHTSGQHAVYVYTMDGLYQRKLIDGNVSAACVGDDGRIFVALAKDLLILSADGDEIQRLELERGLSQLAFNAEKKLLVGGYERSDQLQAFVLNERGAWETVWKQSVDAVIAALEFAPDGQLTVAYQDDRAGAAIRKYAVSDNSLGASIDLMHTLAQDAASIVTNDTQLKPYGGDLYFLSNGKLMRLTPGETDRVEVAFDPEFKDGQLAFESFAFAANGDLYISSNWNARVRGINLFVCKLTDEGWAAPVQLNEGRPLWEGGYFYASDLAVMDDGKVVLRLKNPDAKNNSNVSLYKWSPDSAPELFISMDDSSDSSYGLAKLEDGGLLVAGGSSRIVTRLAADGTAVWETHRAKSSPPGYTDLRNPLGITVDSAGVVWCTDPTRNHILKFDATGELLGAFDLNQGLAGNERTYLFSQPSGIAAIKDVNGREWIYVVDSANRRLVKWAVEP</sequence>
<dbReference type="Gene3D" id="2.120.10.30">
    <property type="entry name" value="TolB, C-terminal domain"/>
    <property type="match status" value="1"/>
</dbReference>
<name>A0ABZ0RKL6_9BACT</name>
<feature type="chain" id="PRO_5045938049" evidence="1">
    <location>
        <begin position="25"/>
        <end position="1635"/>
    </location>
</feature>
<dbReference type="EMBL" id="CP138858">
    <property type="protein sequence ID" value="WPJ96750.1"/>
    <property type="molecule type" value="Genomic_DNA"/>
</dbReference>
<evidence type="ECO:0000256" key="1">
    <source>
        <dbReference type="SAM" id="SignalP"/>
    </source>
</evidence>
<gene>
    <name evidence="2" type="ORF">SH580_03400</name>
</gene>
<accession>A0ABZ0RKL6</accession>
<dbReference type="SUPFAM" id="SSF63829">
    <property type="entry name" value="Calcium-dependent phosphotriesterase"/>
    <property type="match status" value="2"/>
</dbReference>
<dbReference type="RefSeq" id="WP_319833607.1">
    <property type="nucleotide sequence ID" value="NZ_CP138858.1"/>
</dbReference>
<dbReference type="Gene3D" id="3.20.20.80">
    <property type="entry name" value="Glycosidases"/>
    <property type="match status" value="1"/>
</dbReference>
<evidence type="ECO:0000313" key="3">
    <source>
        <dbReference type="Proteomes" id="UP001324993"/>
    </source>
</evidence>
<dbReference type="InterPro" id="IPR011042">
    <property type="entry name" value="6-blade_b-propeller_TolB-like"/>
</dbReference>
<dbReference type="Proteomes" id="UP001324993">
    <property type="component" value="Chromosome"/>
</dbReference>
<keyword evidence="1" id="KW-0732">Signal</keyword>
<organism evidence="2 3">
    <name type="scientific">Coraliomargarita algicola</name>
    <dbReference type="NCBI Taxonomy" id="3092156"/>
    <lineage>
        <taxon>Bacteria</taxon>
        <taxon>Pseudomonadati</taxon>
        <taxon>Verrucomicrobiota</taxon>
        <taxon>Opitutia</taxon>
        <taxon>Puniceicoccales</taxon>
        <taxon>Coraliomargaritaceae</taxon>
        <taxon>Coraliomargarita</taxon>
    </lineage>
</organism>
<feature type="signal peptide" evidence="1">
    <location>
        <begin position="1"/>
        <end position="24"/>
    </location>
</feature>